<feature type="region of interest" description="Disordered" evidence="1">
    <location>
        <begin position="146"/>
        <end position="247"/>
    </location>
</feature>
<keyword evidence="3" id="KW-1185">Reference proteome</keyword>
<proteinExistence type="predicted"/>
<feature type="compositionally biased region" description="Low complexity" evidence="1">
    <location>
        <begin position="180"/>
        <end position="209"/>
    </location>
</feature>
<sequence>MAKSFSLDEAMERLQHYHNAMEKVQPGYLKSKSRDILDRNFLEYLRKHSGQDVEGWLLDNALKFGAEYANKKVNTSRGERFARQVQLGGKGLVQASFRLGFQLVRLLAQSTRYLIAASIPHNILAFFRNPLGTATTANKPTVSEGAALSNQNQQPTAQSQQTTADGKLSQTVVQPNGQLQTAPTPQQTVVPQPAAVTTTPAAAIHLPPAKSKKPATSKKAEQVKAGNNRQSTRRKQPPAGQRKGPSR</sequence>
<feature type="compositionally biased region" description="Low complexity" evidence="1">
    <location>
        <begin position="149"/>
        <end position="164"/>
    </location>
</feature>
<evidence type="ECO:0000256" key="1">
    <source>
        <dbReference type="SAM" id="MobiDB-lite"/>
    </source>
</evidence>
<evidence type="ECO:0000313" key="3">
    <source>
        <dbReference type="Proteomes" id="UP001485459"/>
    </source>
</evidence>
<protein>
    <submittedName>
        <fullName evidence="2">Uncharacterized protein</fullName>
    </submittedName>
</protein>
<organism evidence="2 3">
    <name type="scientific">Chitinophaga pollutisoli</name>
    <dbReference type="NCBI Taxonomy" id="3133966"/>
    <lineage>
        <taxon>Bacteria</taxon>
        <taxon>Pseudomonadati</taxon>
        <taxon>Bacteroidota</taxon>
        <taxon>Chitinophagia</taxon>
        <taxon>Chitinophagales</taxon>
        <taxon>Chitinophagaceae</taxon>
        <taxon>Chitinophaga</taxon>
    </lineage>
</organism>
<evidence type="ECO:0000313" key="2">
    <source>
        <dbReference type="EMBL" id="WZN41977.1"/>
    </source>
</evidence>
<accession>A0ABZ2YRM5</accession>
<name>A0ABZ2YRM5_9BACT</name>
<reference evidence="3" key="1">
    <citation type="submission" date="2024-03" db="EMBL/GenBank/DDBJ databases">
        <title>Chitinophaga horti sp. nov., isolated from garden soil.</title>
        <authorList>
            <person name="Lee D.S."/>
            <person name="Han D.M."/>
            <person name="Baek J.H."/>
            <person name="Choi D.G."/>
            <person name="Jeon J.H."/>
            <person name="Jeon C.O."/>
        </authorList>
    </citation>
    <scope>NUCLEOTIDE SEQUENCE [LARGE SCALE GENOMIC DNA]</scope>
    <source>
        <strain evidence="3">GPA1</strain>
    </source>
</reference>
<dbReference type="RefSeq" id="WP_341836820.1">
    <property type="nucleotide sequence ID" value="NZ_CP149822.1"/>
</dbReference>
<dbReference type="EMBL" id="CP149822">
    <property type="protein sequence ID" value="WZN41977.1"/>
    <property type="molecule type" value="Genomic_DNA"/>
</dbReference>
<dbReference type="Proteomes" id="UP001485459">
    <property type="component" value="Chromosome"/>
</dbReference>
<gene>
    <name evidence="2" type="ORF">WJU16_02870</name>
</gene>
<feature type="compositionally biased region" description="Polar residues" evidence="1">
    <location>
        <begin position="168"/>
        <end position="179"/>
    </location>
</feature>